<dbReference type="InterPro" id="IPR002178">
    <property type="entry name" value="PTS_EIIA_type-2_dom"/>
</dbReference>
<evidence type="ECO:0000259" key="6">
    <source>
        <dbReference type="PROSITE" id="PS51094"/>
    </source>
</evidence>
<dbReference type="Pfam" id="PF00359">
    <property type="entry name" value="PTS_EIIA_2"/>
    <property type="match status" value="1"/>
</dbReference>
<comment type="caution">
    <text evidence="7">The sequence shown here is derived from an EMBL/GenBank/DDBJ whole genome shotgun (WGS) entry which is preliminary data.</text>
</comment>
<feature type="domain" description="PTS EIIA type-2" evidence="6">
    <location>
        <begin position="447"/>
        <end position="590"/>
    </location>
</feature>
<dbReference type="GO" id="GO:0016020">
    <property type="term" value="C:membrane"/>
    <property type="evidence" value="ECO:0007669"/>
    <property type="project" value="UniProtKB-SubCell"/>
</dbReference>
<organism evidence="7 8">
    <name type="scientific">candidate division TA06 bacterium DG_24</name>
    <dbReference type="NCBI Taxonomy" id="1703770"/>
    <lineage>
        <taxon>Bacteria</taxon>
        <taxon>Bacteria division TA06</taxon>
    </lineage>
</organism>
<evidence type="ECO:0000313" key="8">
    <source>
        <dbReference type="Proteomes" id="UP000052008"/>
    </source>
</evidence>
<keyword evidence="4 5" id="KW-0472">Membrane</keyword>
<keyword evidence="3 5" id="KW-1133">Transmembrane helix</keyword>
<feature type="transmembrane region" description="Helical" evidence="5">
    <location>
        <begin position="101"/>
        <end position="121"/>
    </location>
</feature>
<sequence>MISSGLFVLPGILFALVGPGVWMGYLLAAILLIPAVVSKAELATALPKAGGTYFFIDRSIGPTFGMLGGLAAWASLALKTAFALIGLGAIARILWPGLNLLEVRFIALGFCVLFTLVNLFGAKHAGRLQVGLVAVLLLLLGGYVALGMGRIEFSRYTPLLPHGANALMLGTAMAFVSFGGLTKVASVAEEVRDPGRNLPLGMFVSGAVVSVAYVAVVLVTVGVVPGESLSGSLTPISLGGEAVWPKVGLIAMSIAGVLAFVSTANAGILAASRAPFAMSRDGLLPEFFGRVNERRGTPHYAILFTSAFIGASLFMDITLFVKSASAMKILLFAFCIVSLILLRESRVATYEPKYRSPLYPWLHAAGIVAYVFLLIELGSLPLLVAGAILGCGMVWYALYAKARVARESALTHLAQRIASRAFAGHDLEAELAEIVRGRNGGIEDRFDRLVRECVILDLTGDVSRDDLFRAVAEKLAWRLDMPPAEILRLLREREELSSTVIRPGLAIPHIVVEGAARFEILLVRSRDGTVFSPGDAPVHAVFVLIGSADERNYHLRALTAVAEIAQDPHFDRRWRRARDVDGLRQLILHSKRRRLEGEGREF</sequence>
<dbReference type="Gene3D" id="3.40.930.10">
    <property type="entry name" value="Mannitol-specific EII, Chain A"/>
    <property type="match status" value="1"/>
</dbReference>
<evidence type="ECO:0000256" key="5">
    <source>
        <dbReference type="SAM" id="Phobius"/>
    </source>
</evidence>
<dbReference type="PATRIC" id="fig|1703770.3.peg.1350"/>
<dbReference type="PROSITE" id="PS51094">
    <property type="entry name" value="PTS_EIIA_TYPE_2"/>
    <property type="match status" value="1"/>
</dbReference>
<feature type="transmembrane region" description="Helical" evidence="5">
    <location>
        <begin position="300"/>
        <end position="320"/>
    </location>
</feature>
<proteinExistence type="predicted"/>
<feature type="transmembrane region" description="Helical" evidence="5">
    <location>
        <begin position="244"/>
        <end position="270"/>
    </location>
</feature>
<name>A0A0S7WNB2_UNCT6</name>
<feature type="transmembrane region" description="Helical" evidence="5">
    <location>
        <begin position="128"/>
        <end position="146"/>
    </location>
</feature>
<dbReference type="InterPro" id="IPR016152">
    <property type="entry name" value="PTrfase/Anion_transptr"/>
</dbReference>
<dbReference type="InterPro" id="IPR050367">
    <property type="entry name" value="APC_superfamily"/>
</dbReference>
<gene>
    <name evidence="7" type="ORF">AMJ39_09520</name>
</gene>
<dbReference type="GO" id="GO:0055085">
    <property type="term" value="P:transmembrane transport"/>
    <property type="evidence" value="ECO:0007669"/>
    <property type="project" value="InterPro"/>
</dbReference>
<feature type="transmembrane region" description="Helical" evidence="5">
    <location>
        <begin position="76"/>
        <end position="95"/>
    </location>
</feature>
<dbReference type="PANTHER" id="PTHR42770">
    <property type="entry name" value="AMINO ACID TRANSPORTER-RELATED"/>
    <property type="match status" value="1"/>
</dbReference>
<dbReference type="PANTHER" id="PTHR42770:SF7">
    <property type="entry name" value="MEMBRANE PROTEIN"/>
    <property type="match status" value="1"/>
</dbReference>
<evidence type="ECO:0000256" key="2">
    <source>
        <dbReference type="ARBA" id="ARBA00022692"/>
    </source>
</evidence>
<dbReference type="STRING" id="1703770.AMJ39_09520"/>
<keyword evidence="2 5" id="KW-0812">Transmembrane</keyword>
<feature type="transmembrane region" description="Helical" evidence="5">
    <location>
        <begin position="12"/>
        <end position="37"/>
    </location>
</feature>
<accession>A0A0S7WNB2</accession>
<feature type="transmembrane region" description="Helical" evidence="5">
    <location>
        <begin position="200"/>
        <end position="224"/>
    </location>
</feature>
<dbReference type="SUPFAM" id="SSF55804">
    <property type="entry name" value="Phoshotransferase/anion transport protein"/>
    <property type="match status" value="1"/>
</dbReference>
<dbReference type="AlphaFoldDB" id="A0A0S7WNB2"/>
<protein>
    <recommendedName>
        <fullName evidence="6">PTS EIIA type-2 domain-containing protein</fullName>
    </recommendedName>
</protein>
<evidence type="ECO:0000256" key="4">
    <source>
        <dbReference type="ARBA" id="ARBA00023136"/>
    </source>
</evidence>
<dbReference type="Gene3D" id="1.20.1740.10">
    <property type="entry name" value="Amino acid/polyamine transporter I"/>
    <property type="match status" value="1"/>
</dbReference>
<feature type="transmembrane region" description="Helical" evidence="5">
    <location>
        <begin position="381"/>
        <end position="399"/>
    </location>
</feature>
<dbReference type="Proteomes" id="UP000052008">
    <property type="component" value="Unassembled WGS sequence"/>
</dbReference>
<feature type="transmembrane region" description="Helical" evidence="5">
    <location>
        <begin position="358"/>
        <end position="375"/>
    </location>
</feature>
<reference evidence="7 8" key="1">
    <citation type="journal article" date="2015" name="Microbiome">
        <title>Genomic resolution of linkages in carbon, nitrogen, and sulfur cycling among widespread estuary sediment bacteria.</title>
        <authorList>
            <person name="Baker B.J."/>
            <person name="Lazar C.S."/>
            <person name="Teske A.P."/>
            <person name="Dick G.J."/>
        </authorList>
    </citation>
    <scope>NUCLEOTIDE SEQUENCE [LARGE SCALE GENOMIC DNA]</scope>
    <source>
        <strain evidence="7">DG_24</strain>
    </source>
</reference>
<dbReference type="Pfam" id="PF00324">
    <property type="entry name" value="AA_permease"/>
    <property type="match status" value="1"/>
</dbReference>
<feature type="transmembrane region" description="Helical" evidence="5">
    <location>
        <begin position="326"/>
        <end position="342"/>
    </location>
</feature>
<evidence type="ECO:0000256" key="3">
    <source>
        <dbReference type="ARBA" id="ARBA00022989"/>
    </source>
</evidence>
<comment type="subcellular location">
    <subcellularLocation>
        <location evidence="1">Membrane</location>
        <topology evidence="1">Multi-pass membrane protein</topology>
    </subcellularLocation>
</comment>
<dbReference type="InterPro" id="IPR004841">
    <property type="entry name" value="AA-permease/SLC12A_dom"/>
</dbReference>
<feature type="transmembrane region" description="Helical" evidence="5">
    <location>
        <begin position="166"/>
        <end position="188"/>
    </location>
</feature>
<evidence type="ECO:0000256" key="1">
    <source>
        <dbReference type="ARBA" id="ARBA00004141"/>
    </source>
</evidence>
<dbReference type="EMBL" id="LIZS01000106">
    <property type="protein sequence ID" value="KPJ51653.1"/>
    <property type="molecule type" value="Genomic_DNA"/>
</dbReference>
<evidence type="ECO:0000313" key="7">
    <source>
        <dbReference type="EMBL" id="KPJ51653.1"/>
    </source>
</evidence>